<comment type="caution">
    <text evidence="1">The sequence shown here is derived from an EMBL/GenBank/DDBJ whole genome shotgun (WGS) entry which is preliminary data.</text>
</comment>
<gene>
    <name evidence="1" type="ORF">PXEA_LOCUS6970</name>
</gene>
<evidence type="ECO:0000313" key="1">
    <source>
        <dbReference type="EMBL" id="VEL13530.1"/>
    </source>
</evidence>
<evidence type="ECO:0000313" key="2">
    <source>
        <dbReference type="Proteomes" id="UP000784294"/>
    </source>
</evidence>
<keyword evidence="2" id="KW-1185">Reference proteome</keyword>
<name>A0A3S5A6X7_9PLAT</name>
<proteinExistence type="predicted"/>
<dbReference type="EMBL" id="CAAALY010018053">
    <property type="protein sequence ID" value="VEL13530.1"/>
    <property type="molecule type" value="Genomic_DNA"/>
</dbReference>
<dbReference type="Proteomes" id="UP000784294">
    <property type="component" value="Unassembled WGS sequence"/>
</dbReference>
<sequence length="215" mass="23649">MIWDLISQSRVRESRIEYRGLCICGQDPGLADLKSEIVDGDQVSFAAKSSASVICVKERRGECGRHLALSSSSNGRFCNDTSAYGFYAFSFQAHFPLGTQIMVRQSIRQLERWVRGERQHISNSSESSSTGPGTVKFVFAGSCETREYEMASLHVASLSSKARKAGDFTRNCVAYRRHAKEVGGRVYTKVLTQIGQDVSNLAVKKESDASSCNPG</sequence>
<accession>A0A3S5A6X7</accession>
<reference evidence="1" key="1">
    <citation type="submission" date="2018-11" db="EMBL/GenBank/DDBJ databases">
        <authorList>
            <consortium name="Pathogen Informatics"/>
        </authorList>
    </citation>
    <scope>NUCLEOTIDE SEQUENCE</scope>
</reference>
<organism evidence="1 2">
    <name type="scientific">Protopolystoma xenopodis</name>
    <dbReference type="NCBI Taxonomy" id="117903"/>
    <lineage>
        <taxon>Eukaryota</taxon>
        <taxon>Metazoa</taxon>
        <taxon>Spiralia</taxon>
        <taxon>Lophotrochozoa</taxon>
        <taxon>Platyhelminthes</taxon>
        <taxon>Monogenea</taxon>
        <taxon>Polyopisthocotylea</taxon>
        <taxon>Polystomatidea</taxon>
        <taxon>Polystomatidae</taxon>
        <taxon>Protopolystoma</taxon>
    </lineage>
</organism>
<protein>
    <submittedName>
        <fullName evidence="1">Uncharacterized protein</fullName>
    </submittedName>
</protein>
<dbReference type="AlphaFoldDB" id="A0A3S5A6X7"/>